<name>A0A1F7XX56_9BACT</name>
<evidence type="ECO:0000313" key="2">
    <source>
        <dbReference type="Proteomes" id="UP000176741"/>
    </source>
</evidence>
<reference evidence="1 2" key="1">
    <citation type="journal article" date="2016" name="Nat. Commun.">
        <title>Thousands of microbial genomes shed light on interconnected biogeochemical processes in an aquifer system.</title>
        <authorList>
            <person name="Anantharaman K."/>
            <person name="Brown C.T."/>
            <person name="Hug L.A."/>
            <person name="Sharon I."/>
            <person name="Castelle C.J."/>
            <person name="Probst A.J."/>
            <person name="Thomas B.C."/>
            <person name="Singh A."/>
            <person name="Wilkins M.J."/>
            <person name="Karaoz U."/>
            <person name="Brodie E.L."/>
            <person name="Williams K.H."/>
            <person name="Hubbard S.S."/>
            <person name="Banfield J.F."/>
        </authorList>
    </citation>
    <scope>NUCLEOTIDE SEQUENCE [LARGE SCALE GENOMIC DNA]</scope>
</reference>
<comment type="caution">
    <text evidence="1">The sequence shown here is derived from an EMBL/GenBank/DDBJ whole genome shotgun (WGS) entry which is preliminary data.</text>
</comment>
<sequence>MKALRLKMEGFQRTNETGGIEVSINGSSWYPLNGNGSNGHVEEDPFQGQIIYQAPISSISEITNP</sequence>
<dbReference type="AlphaFoldDB" id="A0A1F7XX56"/>
<evidence type="ECO:0000313" key="1">
    <source>
        <dbReference type="EMBL" id="OGM19299.1"/>
    </source>
</evidence>
<gene>
    <name evidence="1" type="ORF">A2771_01505</name>
</gene>
<organism evidence="1 2">
    <name type="scientific">Candidatus Woesebacteria bacterium RIFCSPHIGHO2_01_FULL_38_26b</name>
    <dbReference type="NCBI Taxonomy" id="1802491"/>
    <lineage>
        <taxon>Bacteria</taxon>
        <taxon>Candidatus Woeseibacteriota</taxon>
    </lineage>
</organism>
<dbReference type="Proteomes" id="UP000176741">
    <property type="component" value="Unassembled WGS sequence"/>
</dbReference>
<protein>
    <submittedName>
        <fullName evidence="1">Uncharacterized protein</fullName>
    </submittedName>
</protein>
<accession>A0A1F7XX56</accession>
<proteinExistence type="predicted"/>
<dbReference type="EMBL" id="MGGD01000074">
    <property type="protein sequence ID" value="OGM19299.1"/>
    <property type="molecule type" value="Genomic_DNA"/>
</dbReference>